<dbReference type="RefSeq" id="WP_066342597.1">
    <property type="nucleotide sequence ID" value="NZ_CBCSFJ010000017.1"/>
</dbReference>
<dbReference type="EMBL" id="CP016170">
    <property type="protein sequence ID" value="ANN64914.1"/>
    <property type="molecule type" value="Genomic_DNA"/>
</dbReference>
<organism evidence="3 4">
    <name type="scientific">Bordetella bronchialis</name>
    <dbReference type="NCBI Taxonomy" id="463025"/>
    <lineage>
        <taxon>Bacteria</taxon>
        <taxon>Pseudomonadati</taxon>
        <taxon>Pseudomonadota</taxon>
        <taxon>Betaproteobacteria</taxon>
        <taxon>Burkholderiales</taxon>
        <taxon>Alcaligenaceae</taxon>
        <taxon>Bordetella</taxon>
    </lineage>
</organism>
<dbReference type="Pfam" id="PF19723">
    <property type="entry name" value="DUF6216"/>
    <property type="match status" value="1"/>
</dbReference>
<evidence type="ECO:0000313" key="4">
    <source>
        <dbReference type="Proteomes" id="UP000091897"/>
    </source>
</evidence>
<evidence type="ECO:0000313" key="3">
    <source>
        <dbReference type="EMBL" id="ANN64914.1"/>
    </source>
</evidence>
<proteinExistence type="predicted"/>
<evidence type="ECO:0000256" key="2">
    <source>
        <dbReference type="SAM" id="Phobius"/>
    </source>
</evidence>
<sequence>MESLSAIVQNSLFPHLYALLGGIALVAFFLWRAGSVYTLLDRLWRLLAGKAEVEDPIVKGLIRRNLDLEKFRFIYRLPAETLGDVHKLALWLDEHRIDISKLLKVRKWIDPASADIVLEPPKGYAAYPLVSCAMATLLMLVAAYVAAYPAALLHMRESKTWFITDGVTVRAPSGGWHFSAKECSADTDELSRLAGMSTTEITTLCHALNTEELRQYVQDTTDGQRNVGITALSIGGWAALLGMLAFRSAIEARRLRTKIYGSASDGGARSPTRNTVPASAHREVPDRRGTRAGRVSSPRVRRSG</sequence>
<accession>A0ABN4QXW5</accession>
<dbReference type="Proteomes" id="UP000091897">
    <property type="component" value="Chromosome"/>
</dbReference>
<keyword evidence="2" id="KW-1133">Transmembrane helix</keyword>
<keyword evidence="2" id="KW-0472">Membrane</keyword>
<protein>
    <submittedName>
        <fullName evidence="3">Uncharacterized protein</fullName>
    </submittedName>
</protein>
<evidence type="ECO:0000256" key="1">
    <source>
        <dbReference type="SAM" id="MobiDB-lite"/>
    </source>
</evidence>
<feature type="transmembrane region" description="Helical" evidence="2">
    <location>
        <begin position="16"/>
        <end position="40"/>
    </location>
</feature>
<keyword evidence="2" id="KW-0812">Transmembrane</keyword>
<feature type="transmembrane region" description="Helical" evidence="2">
    <location>
        <begin position="124"/>
        <end position="147"/>
    </location>
</feature>
<feature type="compositionally biased region" description="Basic and acidic residues" evidence="1">
    <location>
        <begin position="280"/>
        <end position="289"/>
    </location>
</feature>
<feature type="region of interest" description="Disordered" evidence="1">
    <location>
        <begin position="261"/>
        <end position="304"/>
    </location>
</feature>
<feature type="transmembrane region" description="Helical" evidence="2">
    <location>
        <begin position="227"/>
        <end position="246"/>
    </location>
</feature>
<reference evidence="3 4" key="1">
    <citation type="submission" date="2016-06" db="EMBL/GenBank/DDBJ databases">
        <title>Complete genome sequences of Bordetella bronchialis and Bordetella flabilis.</title>
        <authorList>
            <person name="LiPuma J.J."/>
            <person name="Spilker T."/>
        </authorList>
    </citation>
    <scope>NUCLEOTIDE SEQUENCE [LARGE SCALE GENOMIC DNA]</scope>
    <source>
        <strain evidence="3 4">AU3182</strain>
    </source>
</reference>
<dbReference type="InterPro" id="IPR046188">
    <property type="entry name" value="DUF6216"/>
</dbReference>
<gene>
    <name evidence="3" type="ORF">BAU06_00025</name>
</gene>
<name>A0ABN4QXW5_9BORD</name>
<keyword evidence="4" id="KW-1185">Reference proteome</keyword>